<dbReference type="InterPro" id="IPR036397">
    <property type="entry name" value="RNaseH_sf"/>
</dbReference>
<dbReference type="Gene3D" id="1.10.340.70">
    <property type="match status" value="1"/>
</dbReference>
<dbReference type="OrthoDB" id="1738613at2759"/>
<dbReference type="PANTHER" id="PTHR45835:SF99">
    <property type="entry name" value="CHROMO DOMAIN-CONTAINING PROTEIN-RELATED"/>
    <property type="match status" value="1"/>
</dbReference>
<dbReference type="EMBL" id="SZYD01000002">
    <property type="protein sequence ID" value="KAD7116546.1"/>
    <property type="molecule type" value="Genomic_DNA"/>
</dbReference>
<dbReference type="GO" id="GO:0003676">
    <property type="term" value="F:nucleic acid binding"/>
    <property type="evidence" value="ECO:0007669"/>
    <property type="project" value="InterPro"/>
</dbReference>
<protein>
    <recommendedName>
        <fullName evidence="2">Integrase zinc-binding domain-containing protein</fullName>
    </recommendedName>
</protein>
<dbReference type="AlphaFoldDB" id="A0A5N6PUJ3"/>
<sequence>MGWWGADQERVSGGGGAGGRRSGRRQGFFSLKREEEARSDEKCLVHERIKPSRIRAPDMIVQTGLTSQIRETQKQALLHVNYNAEFLRGMDKQFETKQDGVFYFVDRMWIPVFGGLRQLILDEAHKSKYSIHPGADKMYRDLKEFYWWPGMKKDIAEQISMDFITKLPSTPRGHNAIWVIVDRLTKSARFIPIREDYPVDRYAKLYMDNIVSRHGVPLSIISGRDGRFPSRVWQTMQTALGTKINMSTTYHPRLTDKLSTPIKLWRTSLYGRKCRSPVCWSEVDESQIVRPEYIIDMTEKITLIRERIKAARDRQKSYADNR</sequence>
<name>A0A5N6PUJ3_9ASTR</name>
<evidence type="ECO:0000259" key="2">
    <source>
        <dbReference type="Pfam" id="PF17921"/>
    </source>
</evidence>
<evidence type="ECO:0000256" key="1">
    <source>
        <dbReference type="SAM" id="MobiDB-lite"/>
    </source>
</evidence>
<accession>A0A5N6PUJ3</accession>
<dbReference type="Gene3D" id="3.30.420.10">
    <property type="entry name" value="Ribonuclease H-like superfamily/Ribonuclease H"/>
    <property type="match status" value="1"/>
</dbReference>
<feature type="region of interest" description="Disordered" evidence="1">
    <location>
        <begin position="1"/>
        <end position="33"/>
    </location>
</feature>
<dbReference type="InterPro" id="IPR012337">
    <property type="entry name" value="RNaseH-like_sf"/>
</dbReference>
<feature type="domain" description="Integrase zinc-binding" evidence="2">
    <location>
        <begin position="116"/>
        <end position="157"/>
    </location>
</feature>
<proteinExistence type="predicted"/>
<dbReference type="InterPro" id="IPR041588">
    <property type="entry name" value="Integrase_H2C2"/>
</dbReference>
<evidence type="ECO:0000313" key="3">
    <source>
        <dbReference type="EMBL" id="KAD7116546.1"/>
    </source>
</evidence>
<keyword evidence="4" id="KW-1185">Reference proteome</keyword>
<dbReference type="Pfam" id="PF17921">
    <property type="entry name" value="Integrase_H2C2"/>
    <property type="match status" value="1"/>
</dbReference>
<organism evidence="3 4">
    <name type="scientific">Mikania micrantha</name>
    <name type="common">bitter vine</name>
    <dbReference type="NCBI Taxonomy" id="192012"/>
    <lineage>
        <taxon>Eukaryota</taxon>
        <taxon>Viridiplantae</taxon>
        <taxon>Streptophyta</taxon>
        <taxon>Embryophyta</taxon>
        <taxon>Tracheophyta</taxon>
        <taxon>Spermatophyta</taxon>
        <taxon>Magnoliopsida</taxon>
        <taxon>eudicotyledons</taxon>
        <taxon>Gunneridae</taxon>
        <taxon>Pentapetalae</taxon>
        <taxon>asterids</taxon>
        <taxon>campanulids</taxon>
        <taxon>Asterales</taxon>
        <taxon>Asteraceae</taxon>
        <taxon>Asteroideae</taxon>
        <taxon>Heliantheae alliance</taxon>
        <taxon>Eupatorieae</taxon>
        <taxon>Mikania</taxon>
    </lineage>
</organism>
<gene>
    <name evidence="3" type="ORF">E3N88_03814</name>
</gene>
<dbReference type="PANTHER" id="PTHR45835">
    <property type="entry name" value="YALI0A06105P"/>
    <property type="match status" value="1"/>
</dbReference>
<dbReference type="SUPFAM" id="SSF53098">
    <property type="entry name" value="Ribonuclease H-like"/>
    <property type="match status" value="1"/>
</dbReference>
<comment type="caution">
    <text evidence="3">The sequence shown here is derived from an EMBL/GenBank/DDBJ whole genome shotgun (WGS) entry which is preliminary data.</text>
</comment>
<evidence type="ECO:0000313" key="4">
    <source>
        <dbReference type="Proteomes" id="UP000326396"/>
    </source>
</evidence>
<dbReference type="Proteomes" id="UP000326396">
    <property type="component" value="Linkage Group LG10"/>
</dbReference>
<reference evidence="3 4" key="1">
    <citation type="submission" date="2019-05" db="EMBL/GenBank/DDBJ databases">
        <title>Mikania micrantha, genome provides insights into the molecular mechanism of rapid growth.</title>
        <authorList>
            <person name="Liu B."/>
        </authorList>
    </citation>
    <scope>NUCLEOTIDE SEQUENCE [LARGE SCALE GENOMIC DNA]</scope>
    <source>
        <strain evidence="3">NLD-2019</strain>
        <tissue evidence="3">Leaf</tissue>
    </source>
</reference>